<dbReference type="Proteomes" id="UP001054837">
    <property type="component" value="Unassembled WGS sequence"/>
</dbReference>
<organism evidence="2 3">
    <name type="scientific">Caerostris darwini</name>
    <dbReference type="NCBI Taxonomy" id="1538125"/>
    <lineage>
        <taxon>Eukaryota</taxon>
        <taxon>Metazoa</taxon>
        <taxon>Ecdysozoa</taxon>
        <taxon>Arthropoda</taxon>
        <taxon>Chelicerata</taxon>
        <taxon>Arachnida</taxon>
        <taxon>Araneae</taxon>
        <taxon>Araneomorphae</taxon>
        <taxon>Entelegynae</taxon>
        <taxon>Araneoidea</taxon>
        <taxon>Araneidae</taxon>
        <taxon>Caerostris</taxon>
    </lineage>
</organism>
<reference evidence="2 3" key="1">
    <citation type="submission" date="2021-06" db="EMBL/GenBank/DDBJ databases">
        <title>Caerostris darwini draft genome.</title>
        <authorList>
            <person name="Kono N."/>
            <person name="Arakawa K."/>
        </authorList>
    </citation>
    <scope>NUCLEOTIDE SEQUENCE [LARGE SCALE GENOMIC DNA]</scope>
</reference>
<feature type="region of interest" description="Disordered" evidence="1">
    <location>
        <begin position="74"/>
        <end position="102"/>
    </location>
</feature>
<evidence type="ECO:0000256" key="1">
    <source>
        <dbReference type="SAM" id="MobiDB-lite"/>
    </source>
</evidence>
<accession>A0AAV4W0Q5</accession>
<evidence type="ECO:0000313" key="3">
    <source>
        <dbReference type="Proteomes" id="UP001054837"/>
    </source>
</evidence>
<dbReference type="AlphaFoldDB" id="A0AAV4W0Q5"/>
<name>A0AAV4W0Q5_9ARAC</name>
<comment type="caution">
    <text evidence="2">The sequence shown here is derived from an EMBL/GenBank/DDBJ whole genome shotgun (WGS) entry which is preliminary data.</text>
</comment>
<evidence type="ECO:0000313" key="2">
    <source>
        <dbReference type="EMBL" id="GIY76330.1"/>
    </source>
</evidence>
<protein>
    <submittedName>
        <fullName evidence="2">Uncharacterized protein</fullName>
    </submittedName>
</protein>
<keyword evidence="3" id="KW-1185">Reference proteome</keyword>
<sequence length="134" mass="15234">MFTQDLRRYRNCNRVHRPIPSYRASLVASPSTQGVYVKTFKSGGYSLRGNSPSLGEEARGDLFRKETTEFYEFRNARPSPAGGANAQTVSQPTRVTRAPWRRQSEEPTVCNRWSASIFRNPSAVIFALLYRVID</sequence>
<proteinExistence type="predicted"/>
<feature type="compositionally biased region" description="Polar residues" evidence="1">
    <location>
        <begin position="85"/>
        <end position="94"/>
    </location>
</feature>
<dbReference type="EMBL" id="BPLQ01013996">
    <property type="protein sequence ID" value="GIY76330.1"/>
    <property type="molecule type" value="Genomic_DNA"/>
</dbReference>
<gene>
    <name evidence="2" type="ORF">CDAR_222021</name>
</gene>